<accession>S0FDU6</accession>
<dbReference type="AlphaFoldDB" id="S0FDU6"/>
<dbReference type="HOGENOM" id="CLU_3247100_0_0_10"/>
<dbReference type="EMBL" id="ACBW01000149">
    <property type="protein sequence ID" value="EEF76711.1"/>
    <property type="molecule type" value="Genomic_DNA"/>
</dbReference>
<evidence type="ECO:0000313" key="1">
    <source>
        <dbReference type="EMBL" id="EEF76711.1"/>
    </source>
</evidence>
<protein>
    <submittedName>
        <fullName evidence="1">Uncharacterized protein</fullName>
    </submittedName>
</protein>
<gene>
    <name evidence="1" type="ORF">BACCOPRO_02217</name>
</gene>
<comment type="caution">
    <text evidence="1">The sequence shown here is derived from an EMBL/GenBank/DDBJ whole genome shotgun (WGS) entry which is preliminary data.</text>
</comment>
<sequence length="42" mass="4765">MCGNCGSGNRKNNKITCAMRLFQIVLEQPLLFYSEDKNLANE</sequence>
<keyword evidence="2" id="KW-1185">Reference proteome</keyword>
<evidence type="ECO:0000313" key="2">
    <source>
        <dbReference type="Proteomes" id="UP000014073"/>
    </source>
</evidence>
<proteinExistence type="predicted"/>
<name>S0FDU6_9BACT</name>
<reference evidence="1 2" key="1">
    <citation type="submission" date="2008-12" db="EMBL/GenBank/DDBJ databases">
        <authorList>
            <person name="Fulton L."/>
            <person name="Clifton S."/>
            <person name="Fulton B."/>
            <person name="Xu J."/>
            <person name="Minx P."/>
            <person name="Pepin K.H."/>
            <person name="Johnson M."/>
            <person name="Bhonagiri V."/>
            <person name="Nash W.E."/>
            <person name="Mardis E.R."/>
            <person name="Wilson R.K."/>
        </authorList>
    </citation>
    <scope>NUCLEOTIDE SEQUENCE [LARGE SCALE GENOMIC DNA]</scope>
    <source>
        <strain evidence="1 2">DSM 18228</strain>
    </source>
</reference>
<organism evidence="1 2">
    <name type="scientific">Phocaeicola coprophilus DSM 18228 = JCM 13818</name>
    <dbReference type="NCBI Taxonomy" id="547042"/>
    <lineage>
        <taxon>Bacteria</taxon>
        <taxon>Pseudomonadati</taxon>
        <taxon>Bacteroidota</taxon>
        <taxon>Bacteroidia</taxon>
        <taxon>Bacteroidales</taxon>
        <taxon>Bacteroidaceae</taxon>
        <taxon>Phocaeicola</taxon>
    </lineage>
</organism>
<dbReference type="Proteomes" id="UP000014073">
    <property type="component" value="Unassembled WGS sequence"/>
</dbReference>
<dbReference type="STRING" id="547042.BACCOPRO_02217"/>